<dbReference type="Pfam" id="PF00326">
    <property type="entry name" value="Peptidase_S9"/>
    <property type="match status" value="1"/>
</dbReference>
<sequence length="618" mass="68445">MQKSGYELRNLLISDEHDHFACLAVKRSNANLEANASESSTVLVYSLDRNGQTKLVEKLTKVFNFVFGPKSSIFYTVLDNKLRAHQVVCHRIGQPQLQDTAIFSDPNDECFVDITRTKDKKFHIINSSTLDSSELRIFPSDTDFWCQGHPASNVAQNIRLMRARQKNVECFVDHHDSEFVILTNSPANDGSRSDIAEPLPFRLMRAPTDKPSSDNWVELLSVADDERIDDVEIFKTHIVVSIKRQGRPAVIVYNRSQGSRSELALPYGGNCAVRPEPSPQFDASSVRLSFSSPVHLESVVEYDLNTLKARNSWASTPLHIDADDYTVRQIKVPYKGVSVPMTLIHSRTAHVLNKASPTLVRVYGAYGVSLEPEFRVEDIPLLRRGWTVVLAHVRGGGELGREWYSSGRGLNKGNSVEDLLACTRFLLDRGISASDRLALTGVSAGGLVVGAALNAQPDYFRAATLHVPFVDPLSAMLDPQLPLTSVETAEWGNPLTNVRDYDSICQYAPYDNIRQNMVASNRRAPSILVTAGGQDKRVSAWQPAKWVARLRSRGGYATNDTGSNDGLYPKLLLSTSLDAGHFHSRHDGYDIDGGSNSYINAHALRNAFLISETGCDLC</sequence>
<dbReference type="Proteomes" id="UP001140172">
    <property type="component" value="Unassembled WGS sequence"/>
</dbReference>
<name>A0A9W8LIW5_9FUNG</name>
<dbReference type="GO" id="GO:0006508">
    <property type="term" value="P:proteolysis"/>
    <property type="evidence" value="ECO:0007669"/>
    <property type="project" value="UniProtKB-KW"/>
</dbReference>
<evidence type="ECO:0000313" key="10">
    <source>
        <dbReference type="Proteomes" id="UP001140172"/>
    </source>
</evidence>
<evidence type="ECO:0000256" key="6">
    <source>
        <dbReference type="RuleBase" id="RU368024"/>
    </source>
</evidence>
<accession>A0A9W8LIW5</accession>
<dbReference type="InterPro" id="IPR023302">
    <property type="entry name" value="Pept_S9A_N"/>
</dbReference>
<evidence type="ECO:0000256" key="5">
    <source>
        <dbReference type="ARBA" id="ARBA00045448"/>
    </source>
</evidence>
<evidence type="ECO:0000256" key="1">
    <source>
        <dbReference type="ARBA" id="ARBA00005228"/>
    </source>
</evidence>
<gene>
    <name evidence="9" type="ORF">GGI15_002947</name>
</gene>
<protein>
    <recommendedName>
        <fullName evidence="6">Prolyl endopeptidase</fullName>
        <ecNumber evidence="6">3.4.21.-</ecNumber>
    </recommendedName>
</protein>
<organism evidence="9 10">
    <name type="scientific">Coemansia interrupta</name>
    <dbReference type="NCBI Taxonomy" id="1126814"/>
    <lineage>
        <taxon>Eukaryota</taxon>
        <taxon>Fungi</taxon>
        <taxon>Fungi incertae sedis</taxon>
        <taxon>Zoopagomycota</taxon>
        <taxon>Kickxellomycotina</taxon>
        <taxon>Kickxellomycetes</taxon>
        <taxon>Kickxellales</taxon>
        <taxon>Kickxellaceae</taxon>
        <taxon>Coemansia</taxon>
    </lineage>
</organism>
<dbReference type="SUPFAM" id="SSF50993">
    <property type="entry name" value="Peptidase/esterase 'gauge' domain"/>
    <property type="match status" value="1"/>
</dbReference>
<dbReference type="EC" id="3.4.21.-" evidence="6"/>
<reference evidence="9" key="1">
    <citation type="submission" date="2022-07" db="EMBL/GenBank/DDBJ databases">
        <title>Phylogenomic reconstructions and comparative analyses of Kickxellomycotina fungi.</title>
        <authorList>
            <person name="Reynolds N.K."/>
            <person name="Stajich J.E."/>
            <person name="Barry K."/>
            <person name="Grigoriev I.V."/>
            <person name="Crous P."/>
            <person name="Smith M.E."/>
        </authorList>
    </citation>
    <scope>NUCLEOTIDE SEQUENCE</scope>
    <source>
        <strain evidence="9">BCRC 34489</strain>
    </source>
</reference>
<evidence type="ECO:0000256" key="3">
    <source>
        <dbReference type="ARBA" id="ARBA00022801"/>
    </source>
</evidence>
<keyword evidence="10" id="KW-1185">Reference proteome</keyword>
<dbReference type="InterPro" id="IPR051543">
    <property type="entry name" value="Serine_Peptidase_S9A"/>
</dbReference>
<dbReference type="PANTHER" id="PTHR11757:SF19">
    <property type="entry name" value="PROLYL ENDOPEPTIDASE-LIKE"/>
    <property type="match status" value="1"/>
</dbReference>
<feature type="domain" description="Peptidase S9A N-terminal" evidence="8">
    <location>
        <begin position="34"/>
        <end position="306"/>
    </location>
</feature>
<evidence type="ECO:0000259" key="8">
    <source>
        <dbReference type="Pfam" id="PF02897"/>
    </source>
</evidence>
<comment type="caution">
    <text evidence="9">The sequence shown here is derived from an EMBL/GenBank/DDBJ whole genome shotgun (WGS) entry which is preliminary data.</text>
</comment>
<dbReference type="Gene3D" id="2.130.10.120">
    <property type="entry name" value="Prolyl oligopeptidase, N-terminal domain"/>
    <property type="match status" value="1"/>
</dbReference>
<dbReference type="SUPFAM" id="SSF53474">
    <property type="entry name" value="alpha/beta-Hydrolases"/>
    <property type="match status" value="1"/>
</dbReference>
<comment type="function">
    <text evidence="5">Serine peptidase whose precise substrate specificity remains unclear. Does not cleave peptides after a arginine or lysine residue. Regulates trans-Golgi network morphology and sorting by regulating the membrane binding of the AP-1 complex. May play a role in the regulation of synaptic vesicle exocytosis.</text>
</comment>
<dbReference type="EMBL" id="JANBUM010000179">
    <property type="protein sequence ID" value="KAJ2782332.1"/>
    <property type="molecule type" value="Genomic_DNA"/>
</dbReference>
<keyword evidence="3 6" id="KW-0378">Hydrolase</keyword>
<comment type="similarity">
    <text evidence="1 6">Belongs to the peptidase S9A family.</text>
</comment>
<evidence type="ECO:0000313" key="9">
    <source>
        <dbReference type="EMBL" id="KAJ2782332.1"/>
    </source>
</evidence>
<dbReference type="PRINTS" id="PR00862">
    <property type="entry name" value="PROLIGOPTASE"/>
</dbReference>
<dbReference type="InterPro" id="IPR001375">
    <property type="entry name" value="Peptidase_S9_cat"/>
</dbReference>
<dbReference type="GO" id="GO:0004252">
    <property type="term" value="F:serine-type endopeptidase activity"/>
    <property type="evidence" value="ECO:0007669"/>
    <property type="project" value="UniProtKB-UniRule"/>
</dbReference>
<feature type="domain" description="Peptidase S9 prolyl oligopeptidase catalytic" evidence="7">
    <location>
        <begin position="374"/>
        <end position="555"/>
    </location>
</feature>
<evidence type="ECO:0000259" key="7">
    <source>
        <dbReference type="Pfam" id="PF00326"/>
    </source>
</evidence>
<proteinExistence type="inferred from homology"/>
<dbReference type="AlphaFoldDB" id="A0A9W8LIW5"/>
<dbReference type="InterPro" id="IPR029058">
    <property type="entry name" value="AB_hydrolase_fold"/>
</dbReference>
<dbReference type="Pfam" id="PF02897">
    <property type="entry name" value="Peptidase_S9_N"/>
    <property type="match status" value="1"/>
</dbReference>
<keyword evidence="2 6" id="KW-0645">Protease</keyword>
<dbReference type="Gene3D" id="3.40.50.1820">
    <property type="entry name" value="alpha/beta hydrolase"/>
    <property type="match status" value="1"/>
</dbReference>
<evidence type="ECO:0000256" key="2">
    <source>
        <dbReference type="ARBA" id="ARBA00022670"/>
    </source>
</evidence>
<dbReference type="OrthoDB" id="248387at2759"/>
<keyword evidence="4 6" id="KW-0720">Serine protease</keyword>
<evidence type="ECO:0000256" key="4">
    <source>
        <dbReference type="ARBA" id="ARBA00022825"/>
    </source>
</evidence>
<dbReference type="InterPro" id="IPR002470">
    <property type="entry name" value="Peptidase_S9A"/>
</dbReference>
<dbReference type="PANTHER" id="PTHR11757">
    <property type="entry name" value="PROTEASE FAMILY S9A OLIGOPEPTIDASE"/>
    <property type="match status" value="1"/>
</dbReference>